<dbReference type="Proteomes" id="UP000638462">
    <property type="component" value="Unassembled WGS sequence"/>
</dbReference>
<comment type="caution">
    <text evidence="4">The sequence shown here is derived from an EMBL/GenBank/DDBJ whole genome shotgun (WGS) entry which is preliminary data.</text>
</comment>
<evidence type="ECO:0000259" key="2">
    <source>
        <dbReference type="Pfam" id="PF26107"/>
    </source>
</evidence>
<dbReference type="EMBL" id="BMIT01000017">
    <property type="protein sequence ID" value="GGF07403.1"/>
    <property type="molecule type" value="Genomic_DNA"/>
</dbReference>
<dbReference type="Pfam" id="PF26109">
    <property type="entry name" value="WHD_BrxR"/>
    <property type="match status" value="1"/>
</dbReference>
<sequence length="287" mass="32729">MQLENLNHAQRERLAFIDFSLEFFGQIARADLIQKFGTGLASCTRDLALYKELAPDNAVLMHENKRYVRSDAFRAIFEHDPESVLSSLAKGFGDGFSLPQKKSPTCFDAIRLVHPKPEIVSAIMRAIYSNSAIVCQYESLSSGTTKRELVPHAIVNNGHRWHVRAYDRKSKAFRDFVCTRFKRIELQETEPKSNELADMDSAWNTLCELQLVPHPRLGHSKAIEMDYNMTKGILQIEVRAALANYILRQWNVDCTDNATLTGDEYQLYLENKNNLVDLIDFSITPGQ</sequence>
<evidence type="ECO:0000259" key="1">
    <source>
        <dbReference type="Pfam" id="PF13280"/>
    </source>
</evidence>
<protein>
    <submittedName>
        <fullName evidence="4">WYL domain-containing protein</fullName>
    </submittedName>
</protein>
<keyword evidence="5" id="KW-1185">Reference proteome</keyword>
<dbReference type="PROSITE" id="PS52050">
    <property type="entry name" value="WYL"/>
    <property type="match status" value="1"/>
</dbReference>
<dbReference type="InterPro" id="IPR059020">
    <property type="entry name" value="CapW_CTD"/>
</dbReference>
<evidence type="ECO:0000313" key="5">
    <source>
        <dbReference type="Proteomes" id="UP000638462"/>
    </source>
</evidence>
<dbReference type="PIRSF" id="PIRSF015558">
    <property type="entry name" value="Txn_reg_DeoR_prd"/>
    <property type="match status" value="1"/>
</dbReference>
<gene>
    <name evidence="4" type="ORF">GCM10008027_35370</name>
</gene>
<feature type="domain" description="DNA-binding transcriptional repressor CapW C-terminal dimerisation" evidence="2">
    <location>
        <begin position="208"/>
        <end position="274"/>
    </location>
</feature>
<dbReference type="Pfam" id="PF13280">
    <property type="entry name" value="WYL"/>
    <property type="match status" value="1"/>
</dbReference>
<dbReference type="InterPro" id="IPR016634">
    <property type="entry name" value="CapW-like"/>
</dbReference>
<proteinExistence type="predicted"/>
<dbReference type="RefSeq" id="WP_188730694.1">
    <property type="nucleotide sequence ID" value="NZ_BMIT01000017.1"/>
</dbReference>
<evidence type="ECO:0000259" key="3">
    <source>
        <dbReference type="Pfam" id="PF26109"/>
    </source>
</evidence>
<feature type="domain" description="DNA-binding transcriptional repressor CapW winged helix-turn-helix" evidence="3">
    <location>
        <begin position="10"/>
        <end position="79"/>
    </location>
</feature>
<feature type="domain" description="WYL" evidence="1">
    <location>
        <begin position="118"/>
        <end position="185"/>
    </location>
</feature>
<dbReference type="Pfam" id="PF26107">
    <property type="entry name" value="BrxR_CTD"/>
    <property type="match status" value="1"/>
</dbReference>
<dbReference type="InterPro" id="IPR059019">
    <property type="entry name" value="WHD_CapW"/>
</dbReference>
<name>A0ABQ1U2B7_9GAMM</name>
<evidence type="ECO:0000313" key="4">
    <source>
        <dbReference type="EMBL" id="GGF07403.1"/>
    </source>
</evidence>
<reference evidence="5" key="1">
    <citation type="journal article" date="2019" name="Int. J. Syst. Evol. Microbiol.">
        <title>The Global Catalogue of Microorganisms (GCM) 10K type strain sequencing project: providing services to taxonomists for standard genome sequencing and annotation.</title>
        <authorList>
            <consortium name="The Broad Institute Genomics Platform"/>
            <consortium name="The Broad Institute Genome Sequencing Center for Infectious Disease"/>
            <person name="Wu L."/>
            <person name="Ma J."/>
        </authorList>
    </citation>
    <scope>NUCLEOTIDE SEQUENCE [LARGE SCALE GENOMIC DNA]</scope>
    <source>
        <strain evidence="5">CGMCC 1.15394</strain>
    </source>
</reference>
<accession>A0ABQ1U2B7</accession>
<dbReference type="InterPro" id="IPR026881">
    <property type="entry name" value="WYL_dom"/>
</dbReference>
<organism evidence="4 5">
    <name type="scientific">Pseudoalteromonas gelatinilytica</name>
    <dbReference type="NCBI Taxonomy" id="1703256"/>
    <lineage>
        <taxon>Bacteria</taxon>
        <taxon>Pseudomonadati</taxon>
        <taxon>Pseudomonadota</taxon>
        <taxon>Gammaproteobacteria</taxon>
        <taxon>Alteromonadales</taxon>
        <taxon>Pseudoalteromonadaceae</taxon>
        <taxon>Pseudoalteromonas</taxon>
    </lineage>
</organism>